<evidence type="ECO:0000256" key="3">
    <source>
        <dbReference type="ARBA" id="ARBA00023163"/>
    </source>
</evidence>
<dbReference type="PANTHER" id="PTHR33164:SF64">
    <property type="entry name" value="TRANSCRIPTIONAL REGULATOR SLYA"/>
    <property type="match status" value="1"/>
</dbReference>
<comment type="caution">
    <text evidence="5">The sequence shown here is derived from an EMBL/GenBank/DDBJ whole genome shotgun (WGS) entry which is preliminary data.</text>
</comment>
<dbReference type="GO" id="GO:0003700">
    <property type="term" value="F:DNA-binding transcription factor activity"/>
    <property type="evidence" value="ECO:0007669"/>
    <property type="project" value="InterPro"/>
</dbReference>
<accession>A0A7C5DG00</accession>
<dbReference type="Pfam" id="PF01047">
    <property type="entry name" value="MarR"/>
    <property type="match status" value="1"/>
</dbReference>
<dbReference type="SUPFAM" id="SSF46785">
    <property type="entry name" value="Winged helix' DNA-binding domain"/>
    <property type="match status" value="1"/>
</dbReference>
<keyword evidence="1" id="KW-0805">Transcription regulation</keyword>
<dbReference type="SMART" id="SM00347">
    <property type="entry name" value="HTH_MARR"/>
    <property type="match status" value="1"/>
</dbReference>
<evidence type="ECO:0000256" key="2">
    <source>
        <dbReference type="ARBA" id="ARBA00023125"/>
    </source>
</evidence>
<name>A0A7C5DG00_9CHLB</name>
<dbReference type="AlphaFoldDB" id="A0A7C5DG00"/>
<dbReference type="Gene3D" id="1.10.10.10">
    <property type="entry name" value="Winged helix-like DNA-binding domain superfamily/Winged helix DNA-binding domain"/>
    <property type="match status" value="1"/>
</dbReference>
<dbReference type="InterPro" id="IPR000835">
    <property type="entry name" value="HTH_MarR-typ"/>
</dbReference>
<dbReference type="PROSITE" id="PS50995">
    <property type="entry name" value="HTH_MARR_2"/>
    <property type="match status" value="1"/>
</dbReference>
<dbReference type="Proteomes" id="UP000886058">
    <property type="component" value="Unassembled WGS sequence"/>
</dbReference>
<protein>
    <submittedName>
        <fullName evidence="5">MarR family transcriptional regulator</fullName>
    </submittedName>
</protein>
<evidence type="ECO:0000259" key="4">
    <source>
        <dbReference type="PROSITE" id="PS50995"/>
    </source>
</evidence>
<feature type="domain" description="HTH marR-type" evidence="4">
    <location>
        <begin position="1"/>
        <end position="143"/>
    </location>
</feature>
<sequence length="148" mass="16798">MRKQDKNLDGKIGHEIGITAGVLRRVFAARIRRQVEDITPEQFAVLVRLSSGKGMNQNEIADYVLKDDATITRVLDSLEKKKLAVRQKAENDRRANVAFITPRGVELVEQVFPLIVQIDTKLHDGLKDEELETAVRVLRRLRGNAMQL</sequence>
<evidence type="ECO:0000256" key="1">
    <source>
        <dbReference type="ARBA" id="ARBA00023015"/>
    </source>
</evidence>
<dbReference type="InterPro" id="IPR036388">
    <property type="entry name" value="WH-like_DNA-bd_sf"/>
</dbReference>
<keyword evidence="2" id="KW-0238">DNA-binding</keyword>
<keyword evidence="3" id="KW-0804">Transcription</keyword>
<dbReference type="PRINTS" id="PR00598">
    <property type="entry name" value="HTHMARR"/>
</dbReference>
<dbReference type="InterPro" id="IPR039422">
    <property type="entry name" value="MarR/SlyA-like"/>
</dbReference>
<reference evidence="5" key="1">
    <citation type="journal article" date="2020" name="mSystems">
        <title>Genome- and Community-Level Interaction Insights into Carbon Utilization and Element Cycling Functions of Hydrothermarchaeota in Hydrothermal Sediment.</title>
        <authorList>
            <person name="Zhou Z."/>
            <person name="Liu Y."/>
            <person name="Xu W."/>
            <person name="Pan J."/>
            <person name="Luo Z.H."/>
            <person name="Li M."/>
        </authorList>
    </citation>
    <scope>NUCLEOTIDE SEQUENCE [LARGE SCALE GENOMIC DNA]</scope>
    <source>
        <strain evidence="5">HyVt-633</strain>
    </source>
</reference>
<dbReference type="GO" id="GO:0006950">
    <property type="term" value="P:response to stress"/>
    <property type="evidence" value="ECO:0007669"/>
    <property type="project" value="TreeGrafter"/>
</dbReference>
<proteinExistence type="predicted"/>
<dbReference type="EMBL" id="DRSQ01000068">
    <property type="protein sequence ID" value="HHE31650.1"/>
    <property type="molecule type" value="Genomic_DNA"/>
</dbReference>
<evidence type="ECO:0000313" key="5">
    <source>
        <dbReference type="EMBL" id="HHE31650.1"/>
    </source>
</evidence>
<dbReference type="InterPro" id="IPR036390">
    <property type="entry name" value="WH_DNA-bd_sf"/>
</dbReference>
<dbReference type="PANTHER" id="PTHR33164">
    <property type="entry name" value="TRANSCRIPTIONAL REGULATOR, MARR FAMILY"/>
    <property type="match status" value="1"/>
</dbReference>
<gene>
    <name evidence="5" type="ORF">ENL07_03180</name>
</gene>
<organism evidence="5">
    <name type="scientific">Chlorobaculum parvum</name>
    <dbReference type="NCBI Taxonomy" id="274539"/>
    <lineage>
        <taxon>Bacteria</taxon>
        <taxon>Pseudomonadati</taxon>
        <taxon>Chlorobiota</taxon>
        <taxon>Chlorobiia</taxon>
        <taxon>Chlorobiales</taxon>
        <taxon>Chlorobiaceae</taxon>
        <taxon>Chlorobaculum</taxon>
    </lineage>
</organism>
<dbReference type="GO" id="GO:0003677">
    <property type="term" value="F:DNA binding"/>
    <property type="evidence" value="ECO:0007669"/>
    <property type="project" value="UniProtKB-KW"/>
</dbReference>